<dbReference type="PANTHER" id="PTHR13416">
    <property type="match status" value="1"/>
</dbReference>
<evidence type="ECO:0000256" key="10">
    <source>
        <dbReference type="SAM" id="MobiDB-lite"/>
    </source>
</evidence>
<organism evidence="12 13">
    <name type="scientific">Seminavis robusta</name>
    <dbReference type="NCBI Taxonomy" id="568900"/>
    <lineage>
        <taxon>Eukaryota</taxon>
        <taxon>Sar</taxon>
        <taxon>Stramenopiles</taxon>
        <taxon>Ochrophyta</taxon>
        <taxon>Bacillariophyta</taxon>
        <taxon>Bacillariophyceae</taxon>
        <taxon>Bacillariophycidae</taxon>
        <taxon>Naviculales</taxon>
        <taxon>Naviculaceae</taxon>
        <taxon>Seminavis</taxon>
    </lineage>
</organism>
<feature type="transmembrane region" description="Helical" evidence="11">
    <location>
        <begin position="303"/>
        <end position="321"/>
    </location>
</feature>
<comment type="caution">
    <text evidence="12">The sequence shown here is derived from an EMBL/GenBank/DDBJ whole genome shotgun (WGS) entry which is preliminary data.</text>
</comment>
<evidence type="ECO:0000256" key="1">
    <source>
        <dbReference type="ARBA" id="ARBA00004127"/>
    </source>
</evidence>
<evidence type="ECO:0000256" key="7">
    <source>
        <dbReference type="ARBA" id="ARBA00022989"/>
    </source>
</evidence>
<dbReference type="AlphaFoldDB" id="A0A9N8E642"/>
<keyword evidence="8 11" id="KW-0472">Membrane</keyword>
<keyword evidence="6" id="KW-0256">Endoplasmic reticulum</keyword>
<dbReference type="GO" id="GO:0006629">
    <property type="term" value="P:lipid metabolic process"/>
    <property type="evidence" value="ECO:0007669"/>
    <property type="project" value="TreeGrafter"/>
</dbReference>
<dbReference type="GO" id="GO:0005789">
    <property type="term" value="C:endoplasmic reticulum membrane"/>
    <property type="evidence" value="ECO:0007669"/>
    <property type="project" value="UniProtKB-SubCell"/>
</dbReference>
<comment type="subcellular location">
    <subcellularLocation>
        <location evidence="1">Endomembrane system</location>
        <topology evidence="1">Multi-pass membrane protein</topology>
    </subcellularLocation>
    <subcellularLocation>
        <location evidence="3">Endoplasmic reticulum membrane</location>
    </subcellularLocation>
    <subcellularLocation>
        <location evidence="2">Nucleus envelope</location>
    </subcellularLocation>
</comment>
<evidence type="ECO:0000256" key="2">
    <source>
        <dbReference type="ARBA" id="ARBA00004259"/>
    </source>
</evidence>
<sequence>MASQEQVDVSSGESDEGALLLLGLICLLVGMVLWVWSECNWYEVQSSLREGISKVISIRPDIVNPDMDRELVHVKGKLLSESMVYDNLFGIRVRGLKLERSVEMLQWVESEREGKEGESKKYSYSKEWRSKVVDSSKFHQQGYNNPHWMRFEDRTFTADPIKLGAFELPKEIVDLIPWSWGEQFHPELCNIPDEDLQRLARNVGNGSNRAVYIGNYTSPSVGDHRVTFKLIPEQNVSLVAQQTGSSFQKYIGDILLLEQGEMEALAMFESAKDELTGDATALRIGGGVLVLVGLALLDVLGFSGMLVSTAVAVLDLVLFCWRADSFKGTFQKLHHENPKRFLGYESVPPVPAPSPEDAGIDGDILRADPLMPPKASAPPAEFDR</sequence>
<dbReference type="OrthoDB" id="410725at2759"/>
<comment type="similarity">
    <text evidence="4">Belongs to the TMEM43 family.</text>
</comment>
<dbReference type="Proteomes" id="UP001153069">
    <property type="component" value="Unassembled WGS sequence"/>
</dbReference>
<dbReference type="InterPro" id="IPR012430">
    <property type="entry name" value="TMEM43_fam"/>
</dbReference>
<evidence type="ECO:0000256" key="11">
    <source>
        <dbReference type="SAM" id="Phobius"/>
    </source>
</evidence>
<evidence type="ECO:0000256" key="8">
    <source>
        <dbReference type="ARBA" id="ARBA00023136"/>
    </source>
</evidence>
<evidence type="ECO:0000256" key="6">
    <source>
        <dbReference type="ARBA" id="ARBA00022824"/>
    </source>
</evidence>
<keyword evidence="7 11" id="KW-1133">Transmembrane helix</keyword>
<evidence type="ECO:0000313" key="12">
    <source>
        <dbReference type="EMBL" id="CAB9515392.1"/>
    </source>
</evidence>
<reference evidence="12" key="1">
    <citation type="submission" date="2020-06" db="EMBL/GenBank/DDBJ databases">
        <authorList>
            <consortium name="Plant Systems Biology data submission"/>
        </authorList>
    </citation>
    <scope>NUCLEOTIDE SEQUENCE</scope>
    <source>
        <strain evidence="12">D6</strain>
    </source>
</reference>
<evidence type="ECO:0000256" key="9">
    <source>
        <dbReference type="ARBA" id="ARBA00023242"/>
    </source>
</evidence>
<gene>
    <name evidence="12" type="ORF">SEMRO_712_G191360.1</name>
</gene>
<dbReference type="PANTHER" id="PTHR13416:SF2">
    <property type="entry name" value="TRANSMEMBRANE PROTEIN 43"/>
    <property type="match status" value="1"/>
</dbReference>
<protein>
    <submittedName>
        <fullName evidence="12">Transmembrane protein 43</fullName>
    </submittedName>
</protein>
<feature type="region of interest" description="Disordered" evidence="10">
    <location>
        <begin position="346"/>
        <end position="384"/>
    </location>
</feature>
<accession>A0A9N8E642</accession>
<dbReference type="EMBL" id="CAICTM010000711">
    <property type="protein sequence ID" value="CAB9515392.1"/>
    <property type="molecule type" value="Genomic_DNA"/>
</dbReference>
<evidence type="ECO:0000313" key="13">
    <source>
        <dbReference type="Proteomes" id="UP001153069"/>
    </source>
</evidence>
<keyword evidence="9" id="KW-0539">Nucleus</keyword>
<name>A0A9N8E642_9STRA</name>
<dbReference type="GO" id="GO:0071763">
    <property type="term" value="P:nuclear membrane organization"/>
    <property type="evidence" value="ECO:0007669"/>
    <property type="project" value="TreeGrafter"/>
</dbReference>
<dbReference type="GO" id="GO:0005637">
    <property type="term" value="C:nuclear inner membrane"/>
    <property type="evidence" value="ECO:0007669"/>
    <property type="project" value="TreeGrafter"/>
</dbReference>
<evidence type="ECO:0000256" key="5">
    <source>
        <dbReference type="ARBA" id="ARBA00022692"/>
    </source>
</evidence>
<dbReference type="Pfam" id="PF07787">
    <property type="entry name" value="TMEM43"/>
    <property type="match status" value="1"/>
</dbReference>
<proteinExistence type="inferred from homology"/>
<evidence type="ECO:0000256" key="4">
    <source>
        <dbReference type="ARBA" id="ARBA00006627"/>
    </source>
</evidence>
<feature type="transmembrane region" description="Helical" evidence="11">
    <location>
        <begin position="17"/>
        <end position="36"/>
    </location>
</feature>
<keyword evidence="5 11" id="KW-0812">Transmembrane</keyword>
<keyword evidence="13" id="KW-1185">Reference proteome</keyword>
<evidence type="ECO:0000256" key="3">
    <source>
        <dbReference type="ARBA" id="ARBA00004586"/>
    </source>
</evidence>